<dbReference type="CDD" id="cd02440">
    <property type="entry name" value="AdoMet_MTases"/>
    <property type="match status" value="1"/>
</dbReference>
<feature type="domain" description="Methyltransferase" evidence="1">
    <location>
        <begin position="55"/>
        <end position="130"/>
    </location>
</feature>
<dbReference type="InterPro" id="IPR029063">
    <property type="entry name" value="SAM-dependent_MTases_sf"/>
</dbReference>
<reference evidence="2 3" key="1">
    <citation type="submission" date="2017-06" db="EMBL/GenBank/DDBJ databases">
        <authorList>
            <person name="Kim H.J."/>
            <person name="Triplett B.A."/>
        </authorList>
    </citation>
    <scope>NUCLEOTIDE SEQUENCE [LARGE SCALE GENOMIC DNA]</scope>
    <source>
        <strain evidence="2 3">DSM 13116</strain>
    </source>
</reference>
<dbReference type="GO" id="GO:0032259">
    <property type="term" value="P:methylation"/>
    <property type="evidence" value="ECO:0007669"/>
    <property type="project" value="UniProtKB-KW"/>
</dbReference>
<evidence type="ECO:0000313" key="3">
    <source>
        <dbReference type="Proteomes" id="UP000198324"/>
    </source>
</evidence>
<dbReference type="Proteomes" id="UP000198324">
    <property type="component" value="Unassembled WGS sequence"/>
</dbReference>
<evidence type="ECO:0000259" key="1">
    <source>
        <dbReference type="Pfam" id="PF13649"/>
    </source>
</evidence>
<keyword evidence="2" id="KW-0808">Transferase</keyword>
<sequence length="256" mass="27766">MAFHDPTLSRSAQIARSFGARAAQYDEHALLQRQTAQTLADFIARNGGLPGLGLVAEVGCGTGLLSILLAREAQRYLATDIAPEMLARCTRRLGDLDHVAFAVMDGGTPVFPESPAAIVSNLAAQWFEDPVGGLTRLALCAPCLFFAVPLAGSFPEWREAFQDIGRQPGLLPMPKSGDILRALTTLPGRRTRFATESHCLRYPNARAFADSFRNIGADKPRDGYRPAPIKPVFERFAQGMESTAFVLYGMVKQEGA</sequence>
<name>A0A238XRA6_9BACT</name>
<proteinExistence type="predicted"/>
<organism evidence="2 3">
    <name type="scientific">Humidesulfovibrio mexicanus</name>
    <dbReference type="NCBI Taxonomy" id="147047"/>
    <lineage>
        <taxon>Bacteria</taxon>
        <taxon>Pseudomonadati</taxon>
        <taxon>Thermodesulfobacteriota</taxon>
        <taxon>Desulfovibrionia</taxon>
        <taxon>Desulfovibrionales</taxon>
        <taxon>Desulfovibrionaceae</taxon>
        <taxon>Humidesulfovibrio</taxon>
    </lineage>
</organism>
<protein>
    <submittedName>
        <fullName evidence="2">Malonyl-CoA O-methyltransferase</fullName>
    </submittedName>
</protein>
<dbReference type="RefSeq" id="WP_179216832.1">
    <property type="nucleotide sequence ID" value="NZ_FZOC01000001.1"/>
</dbReference>
<dbReference type="InterPro" id="IPR041698">
    <property type="entry name" value="Methyltransf_25"/>
</dbReference>
<evidence type="ECO:0000313" key="2">
    <source>
        <dbReference type="EMBL" id="SNR61525.1"/>
    </source>
</evidence>
<dbReference type="AlphaFoldDB" id="A0A238XRA6"/>
<accession>A0A238XRA6</accession>
<dbReference type="EMBL" id="FZOC01000001">
    <property type="protein sequence ID" value="SNR61525.1"/>
    <property type="molecule type" value="Genomic_DNA"/>
</dbReference>
<keyword evidence="2" id="KW-0489">Methyltransferase</keyword>
<dbReference type="Pfam" id="PF13649">
    <property type="entry name" value="Methyltransf_25"/>
    <property type="match status" value="1"/>
</dbReference>
<dbReference type="Gene3D" id="3.40.50.150">
    <property type="entry name" value="Vaccinia Virus protein VP39"/>
    <property type="match status" value="1"/>
</dbReference>
<dbReference type="GO" id="GO:0008168">
    <property type="term" value="F:methyltransferase activity"/>
    <property type="evidence" value="ECO:0007669"/>
    <property type="project" value="UniProtKB-KW"/>
</dbReference>
<dbReference type="SUPFAM" id="SSF53335">
    <property type="entry name" value="S-adenosyl-L-methionine-dependent methyltransferases"/>
    <property type="match status" value="1"/>
</dbReference>
<gene>
    <name evidence="2" type="ORF">SAMN04488503_0371</name>
</gene>
<keyword evidence="3" id="KW-1185">Reference proteome</keyword>